<dbReference type="RefSeq" id="WP_219667375.1">
    <property type="nucleotide sequence ID" value="NZ_WTFF01000079.1"/>
</dbReference>
<evidence type="ECO:0000313" key="4">
    <source>
        <dbReference type="Proteomes" id="UP000812013"/>
    </source>
</evidence>
<keyword evidence="1" id="KW-0808">Transferase</keyword>
<name>A0ABS6Z585_9ACTN</name>
<organism evidence="3 4">
    <name type="scientific">Streptomyces bambusae</name>
    <dbReference type="NCBI Taxonomy" id="1550616"/>
    <lineage>
        <taxon>Bacteria</taxon>
        <taxon>Bacillati</taxon>
        <taxon>Actinomycetota</taxon>
        <taxon>Actinomycetes</taxon>
        <taxon>Kitasatosporales</taxon>
        <taxon>Streptomycetaceae</taxon>
        <taxon>Streptomyces</taxon>
    </lineage>
</organism>
<dbReference type="Pfam" id="PF13581">
    <property type="entry name" value="HATPase_c_2"/>
    <property type="match status" value="1"/>
</dbReference>
<dbReference type="InterPro" id="IPR036890">
    <property type="entry name" value="HATPase_C_sf"/>
</dbReference>
<dbReference type="InterPro" id="IPR050267">
    <property type="entry name" value="Anti-sigma-factor_SerPK"/>
</dbReference>
<dbReference type="EMBL" id="WTFF01000079">
    <property type="protein sequence ID" value="MBW5482909.1"/>
    <property type="molecule type" value="Genomic_DNA"/>
</dbReference>
<keyword evidence="3" id="KW-0067">ATP-binding</keyword>
<protein>
    <submittedName>
        <fullName evidence="3">ATP-binding protein</fullName>
    </submittedName>
</protein>
<dbReference type="Proteomes" id="UP000812013">
    <property type="component" value="Unassembled WGS sequence"/>
</dbReference>
<keyword evidence="3" id="KW-0547">Nucleotide-binding</keyword>
<dbReference type="CDD" id="cd16936">
    <property type="entry name" value="HATPase_RsbW-like"/>
    <property type="match status" value="1"/>
</dbReference>
<gene>
    <name evidence="3" type="ORF">GPJ59_13725</name>
</gene>
<dbReference type="SUPFAM" id="SSF55874">
    <property type="entry name" value="ATPase domain of HSP90 chaperone/DNA topoisomerase II/histidine kinase"/>
    <property type="match status" value="1"/>
</dbReference>
<keyword evidence="1" id="KW-0723">Serine/threonine-protein kinase</keyword>
<sequence length="136" mass="14590">MTAPARPAGPFACVFTQRLSSTPRGARLARHLLLLQLEDWGIPYTSPTSDAAALIAAELATNAITHGRVPGRDFELRVSLLGGVLRIEVADARRDRRPCVRADGYGMPLVEALADAWGAVDRAMGKTVWAELRAAA</sequence>
<dbReference type="GO" id="GO:0005524">
    <property type="term" value="F:ATP binding"/>
    <property type="evidence" value="ECO:0007669"/>
    <property type="project" value="UniProtKB-KW"/>
</dbReference>
<evidence type="ECO:0000313" key="3">
    <source>
        <dbReference type="EMBL" id="MBW5482909.1"/>
    </source>
</evidence>
<comment type="caution">
    <text evidence="3">The sequence shown here is derived from an EMBL/GenBank/DDBJ whole genome shotgun (WGS) entry which is preliminary data.</text>
</comment>
<keyword evidence="1" id="KW-0418">Kinase</keyword>
<proteinExistence type="predicted"/>
<dbReference type="PANTHER" id="PTHR35526">
    <property type="entry name" value="ANTI-SIGMA-F FACTOR RSBW-RELATED"/>
    <property type="match status" value="1"/>
</dbReference>
<evidence type="ECO:0000259" key="2">
    <source>
        <dbReference type="Pfam" id="PF13581"/>
    </source>
</evidence>
<dbReference type="InterPro" id="IPR003594">
    <property type="entry name" value="HATPase_dom"/>
</dbReference>
<feature type="domain" description="Histidine kinase/HSP90-like ATPase" evidence="2">
    <location>
        <begin position="21"/>
        <end position="129"/>
    </location>
</feature>
<dbReference type="PANTHER" id="PTHR35526:SF3">
    <property type="entry name" value="ANTI-SIGMA-F FACTOR RSBW"/>
    <property type="match status" value="1"/>
</dbReference>
<evidence type="ECO:0000256" key="1">
    <source>
        <dbReference type="ARBA" id="ARBA00022527"/>
    </source>
</evidence>
<keyword evidence="4" id="KW-1185">Reference proteome</keyword>
<dbReference type="Gene3D" id="3.30.565.10">
    <property type="entry name" value="Histidine kinase-like ATPase, C-terminal domain"/>
    <property type="match status" value="1"/>
</dbReference>
<accession>A0ABS6Z585</accession>
<reference evidence="3 4" key="1">
    <citation type="submission" date="2019-12" db="EMBL/GenBank/DDBJ databases">
        <title>Genome sequence of Streptomyces bambusae.</title>
        <authorList>
            <person name="Bansal K."/>
            <person name="Choksket S."/>
            <person name="Korpole S."/>
            <person name="Patil P.B."/>
        </authorList>
    </citation>
    <scope>NUCLEOTIDE SEQUENCE [LARGE SCALE GENOMIC DNA]</scope>
    <source>
        <strain evidence="3 4">SK60</strain>
    </source>
</reference>